<dbReference type="AlphaFoldDB" id="A0AB34GIP5"/>
<evidence type="ECO:0000256" key="6">
    <source>
        <dbReference type="ARBA" id="ARBA00022882"/>
    </source>
</evidence>
<evidence type="ECO:0000256" key="2">
    <source>
        <dbReference type="ARBA" id="ARBA00022448"/>
    </source>
</evidence>
<evidence type="ECO:0000256" key="5">
    <source>
        <dbReference type="ARBA" id="ARBA00022826"/>
    </source>
</evidence>
<accession>A0AB34GIP5</accession>
<evidence type="ECO:0000256" key="4">
    <source>
        <dbReference type="ARBA" id="ARBA00022538"/>
    </source>
</evidence>
<evidence type="ECO:0000313" key="14">
    <source>
        <dbReference type="Proteomes" id="UP001159641"/>
    </source>
</evidence>
<evidence type="ECO:0000256" key="7">
    <source>
        <dbReference type="ARBA" id="ARBA00022958"/>
    </source>
</evidence>
<evidence type="ECO:0000256" key="1">
    <source>
        <dbReference type="ARBA" id="ARBA00004651"/>
    </source>
</evidence>
<keyword evidence="5" id="KW-0631">Potassium channel</keyword>
<dbReference type="PANTHER" id="PTHR47735:SF4">
    <property type="entry name" value="POTASSIUM VOLTAGE-GATED CHANNEL SUBFAMILY KQT MEMBER 2"/>
    <property type="match status" value="1"/>
</dbReference>
<keyword evidence="7" id="KW-0630">Potassium</keyword>
<evidence type="ECO:0000256" key="10">
    <source>
        <dbReference type="ARBA" id="ARBA00034430"/>
    </source>
</evidence>
<evidence type="ECO:0000256" key="3">
    <source>
        <dbReference type="ARBA" id="ARBA00022475"/>
    </source>
</evidence>
<evidence type="ECO:0000256" key="8">
    <source>
        <dbReference type="ARBA" id="ARBA00023065"/>
    </source>
</evidence>
<protein>
    <recommendedName>
        <fullName evidence="12">Potassium channel voltage dependent KCNQ C-terminal domain-containing protein</fullName>
    </recommendedName>
</protein>
<organism evidence="13 14">
    <name type="scientific">Eschrichtius robustus</name>
    <name type="common">California gray whale</name>
    <name type="synonym">Eschrichtius gibbosus</name>
    <dbReference type="NCBI Taxonomy" id="9764"/>
    <lineage>
        <taxon>Eukaryota</taxon>
        <taxon>Metazoa</taxon>
        <taxon>Chordata</taxon>
        <taxon>Craniata</taxon>
        <taxon>Vertebrata</taxon>
        <taxon>Euteleostomi</taxon>
        <taxon>Mammalia</taxon>
        <taxon>Eutheria</taxon>
        <taxon>Laurasiatheria</taxon>
        <taxon>Artiodactyla</taxon>
        <taxon>Whippomorpha</taxon>
        <taxon>Cetacea</taxon>
        <taxon>Mysticeti</taxon>
        <taxon>Eschrichtiidae</taxon>
        <taxon>Eschrichtius</taxon>
    </lineage>
</organism>
<feature type="region of interest" description="Disordered" evidence="11">
    <location>
        <begin position="609"/>
        <end position="648"/>
    </location>
</feature>
<dbReference type="GO" id="GO:0005249">
    <property type="term" value="F:voltage-gated potassium channel activity"/>
    <property type="evidence" value="ECO:0007669"/>
    <property type="project" value="InterPro"/>
</dbReference>
<keyword evidence="4" id="KW-0633">Potassium transport</keyword>
<evidence type="ECO:0000259" key="12">
    <source>
        <dbReference type="Pfam" id="PF03520"/>
    </source>
</evidence>
<feature type="region of interest" description="Disordered" evidence="11">
    <location>
        <begin position="370"/>
        <end position="411"/>
    </location>
</feature>
<name>A0AB34GIP5_ESCRO</name>
<keyword evidence="6" id="KW-0851">Voltage-gated channel</keyword>
<feature type="region of interest" description="Disordered" evidence="11">
    <location>
        <begin position="674"/>
        <end position="705"/>
    </location>
</feature>
<dbReference type="PANTHER" id="PTHR47735">
    <property type="entry name" value="POTASSIUM VOLTAGE-GATED CHANNEL SUBFAMILY KQT MEMBER 4"/>
    <property type="match status" value="1"/>
</dbReference>
<feature type="region of interest" description="Disordered" evidence="11">
    <location>
        <begin position="274"/>
        <end position="329"/>
    </location>
</feature>
<feature type="domain" description="Potassium channel voltage dependent KCNQ C-terminal" evidence="12">
    <location>
        <begin position="390"/>
        <end position="515"/>
    </location>
</feature>
<evidence type="ECO:0000256" key="11">
    <source>
        <dbReference type="SAM" id="MobiDB-lite"/>
    </source>
</evidence>
<keyword evidence="14" id="KW-1185">Reference proteome</keyword>
<dbReference type="Proteomes" id="UP001159641">
    <property type="component" value="Unassembled WGS sequence"/>
</dbReference>
<evidence type="ECO:0000256" key="9">
    <source>
        <dbReference type="ARBA" id="ARBA00023303"/>
    </source>
</evidence>
<comment type="caution">
    <text evidence="13">The sequence shown here is derived from an EMBL/GenBank/DDBJ whole genome shotgun (WGS) entry which is preliminary data.</text>
</comment>
<evidence type="ECO:0000313" key="13">
    <source>
        <dbReference type="EMBL" id="KAJ8779143.1"/>
    </source>
</evidence>
<dbReference type="InterPro" id="IPR013821">
    <property type="entry name" value="K_chnl_volt-dep_KCNQ_C"/>
</dbReference>
<dbReference type="InterPro" id="IPR003937">
    <property type="entry name" value="K_chnl_volt-dep_KCNQ"/>
</dbReference>
<gene>
    <name evidence="13" type="ORF">J1605_012994</name>
</gene>
<dbReference type="Gene3D" id="6.10.140.1910">
    <property type="match status" value="1"/>
</dbReference>
<keyword evidence="8" id="KW-0406">Ion transport</keyword>
<comment type="subcellular location">
    <subcellularLocation>
        <location evidence="1">Cell membrane</location>
        <topology evidence="1">Multi-pass membrane protein</topology>
    </subcellularLocation>
</comment>
<keyword evidence="3" id="KW-0472">Membrane</keyword>
<keyword evidence="9" id="KW-0407">Ion channel</keyword>
<comment type="catalytic activity">
    <reaction evidence="10">
        <text>K(+)(in) = K(+)(out)</text>
        <dbReference type="Rhea" id="RHEA:29463"/>
        <dbReference type="ChEBI" id="CHEBI:29103"/>
    </reaction>
</comment>
<keyword evidence="2" id="KW-0813">Transport</keyword>
<feature type="region of interest" description="Disordered" evidence="11">
    <location>
        <begin position="137"/>
        <end position="158"/>
    </location>
</feature>
<reference evidence="13 14" key="1">
    <citation type="submission" date="2022-11" db="EMBL/GenBank/DDBJ databases">
        <title>Whole genome sequence of Eschrichtius robustus ER-17-0199.</title>
        <authorList>
            <person name="Bruniche-Olsen A."/>
            <person name="Black A.N."/>
            <person name="Fields C.J."/>
            <person name="Walden K."/>
            <person name="Dewoody J.A."/>
        </authorList>
    </citation>
    <scope>NUCLEOTIDE SEQUENCE [LARGE SCALE GENOMIC DNA]</scope>
    <source>
        <strain evidence="13">ER-17-0199</strain>
        <tissue evidence="13">Blubber</tissue>
    </source>
</reference>
<feature type="compositionally biased region" description="Basic and acidic residues" evidence="11">
    <location>
        <begin position="609"/>
        <end position="622"/>
    </location>
</feature>
<dbReference type="Pfam" id="PF03520">
    <property type="entry name" value="KCNQ_channel"/>
    <property type="match status" value="1"/>
</dbReference>
<sequence>MGLWRAGAHSPVLLPQTDPATQPARAASEPQEQVWTHLQVSGGAGAGARGTASRGLARRWQLQDAGGRAAVGPGDAGGFPLLLTPVSAPILRAAGCGGALGVGGLFLPPHTQPPACGSVAGSAGLCTGSTRRAGRDRARASVCRKEPQPEPSPRPAEDFTRGSLVLLFSLRRELCSGCGLSTEPPRGGWGLVSLRLVPARAARAPSGRVRSPAPPGLTVLSSFPVKADGAQSPCVDAAQDALGSSLGFGRGARGSAADLTLLTRGSYGGGGAGTVTAGVAGGPQEVPREQPSSPRAFEEGALADSVASDPPAPARAPSHGRGTPSTRQEPAGVSVLCRVTSLAVFLCVCPSVGSRGSSQKVSLKDRVFSSPRGAAAKGKGSPQAQTVRRSPSADQSLEDSPNKVPKSWSFGERGRARQAFRARGAASRQNSEEASLPGEDIVDDNKSCNCEFVTEDLTPGLKVSIRAVCVMRFLVSKRKFKESLRPYDVMDVIEQYSAGHLDMLSRIKNLQSRQEHLPCLPGPGGGELGPLGQSRVRAGDGHGAAAHSCQRWGGDALWTQRPALLAATSGPFLSGPTPAPRGLSAMTDIRTPSTCVLTGTRHPYTDERAHTRVSGAREEARGCRGSLPERTPPSRWSSPPGQGPCNEAAASSLALKPGPWPWGVWMVGAVLGVSPDPGPVAGGVSPSCSASQGRGPSGPPAAPVG</sequence>
<dbReference type="GO" id="GO:0008076">
    <property type="term" value="C:voltage-gated potassium channel complex"/>
    <property type="evidence" value="ECO:0007669"/>
    <property type="project" value="TreeGrafter"/>
</dbReference>
<keyword evidence="3" id="KW-1003">Cell membrane</keyword>
<feature type="compositionally biased region" description="Polar residues" evidence="11">
    <location>
        <begin position="382"/>
        <end position="399"/>
    </location>
</feature>
<proteinExistence type="predicted"/>
<feature type="compositionally biased region" description="Basic and acidic residues" evidence="11">
    <location>
        <begin position="137"/>
        <end position="148"/>
    </location>
</feature>
<feature type="region of interest" description="Disordered" evidence="11">
    <location>
        <begin position="1"/>
        <end position="29"/>
    </location>
</feature>
<dbReference type="EMBL" id="JAIQCJ010002232">
    <property type="protein sequence ID" value="KAJ8779143.1"/>
    <property type="molecule type" value="Genomic_DNA"/>
</dbReference>